<evidence type="ECO:0000256" key="7">
    <source>
        <dbReference type="RuleBase" id="RU000461"/>
    </source>
</evidence>
<keyword evidence="4 7" id="KW-0560">Oxidoreductase</keyword>
<keyword evidence="6 7" id="KW-0349">Heme</keyword>
<dbReference type="Pfam" id="PF00067">
    <property type="entry name" value="p450"/>
    <property type="match status" value="1"/>
</dbReference>
<dbReference type="GO" id="GO:0005506">
    <property type="term" value="F:iron ion binding"/>
    <property type="evidence" value="ECO:0007669"/>
    <property type="project" value="InterPro"/>
</dbReference>
<dbReference type="HOGENOM" id="CLU_001570_14_2_1"/>
<dbReference type="GO" id="GO:0044550">
    <property type="term" value="P:secondary metabolite biosynthetic process"/>
    <property type="evidence" value="ECO:0007669"/>
    <property type="project" value="UniProtKB-ARBA"/>
</dbReference>
<dbReference type="SUPFAM" id="SSF48264">
    <property type="entry name" value="Cytochrome P450"/>
    <property type="match status" value="1"/>
</dbReference>
<keyword evidence="8" id="KW-1133">Transmembrane helix</keyword>
<keyword evidence="5 6" id="KW-0408">Iron</keyword>
<comment type="similarity">
    <text evidence="2 7">Belongs to the cytochrome P450 family.</text>
</comment>
<evidence type="ECO:0000256" key="1">
    <source>
        <dbReference type="ARBA" id="ARBA00001971"/>
    </source>
</evidence>
<evidence type="ECO:0000256" key="6">
    <source>
        <dbReference type="PIRSR" id="PIRSR602403-1"/>
    </source>
</evidence>
<evidence type="ECO:0008006" key="11">
    <source>
        <dbReference type="Google" id="ProtNLM"/>
    </source>
</evidence>
<protein>
    <recommendedName>
        <fullName evidence="11">Cytochrome P450 monooxygenase</fullName>
    </recommendedName>
</protein>
<dbReference type="InterPro" id="IPR036396">
    <property type="entry name" value="Cyt_P450_sf"/>
</dbReference>
<evidence type="ECO:0000313" key="9">
    <source>
        <dbReference type="EMBL" id="EMD94375.1"/>
    </source>
</evidence>
<proteinExistence type="inferred from homology"/>
<dbReference type="EMBL" id="KB445572">
    <property type="protein sequence ID" value="EMD94375.1"/>
    <property type="molecule type" value="Genomic_DNA"/>
</dbReference>
<dbReference type="PANTHER" id="PTHR24305">
    <property type="entry name" value="CYTOCHROME P450"/>
    <property type="match status" value="1"/>
</dbReference>
<dbReference type="PRINTS" id="PR00385">
    <property type="entry name" value="P450"/>
</dbReference>
<keyword evidence="10" id="KW-1185">Reference proteome</keyword>
<dbReference type="PANTHER" id="PTHR24305:SF235">
    <property type="entry name" value="CYTOCHROME P450 MONOOXYGENASE APDB-RELATED"/>
    <property type="match status" value="1"/>
</dbReference>
<dbReference type="InterPro" id="IPR050121">
    <property type="entry name" value="Cytochrome_P450_monoxygenase"/>
</dbReference>
<keyword evidence="3 6" id="KW-0479">Metal-binding</keyword>
<dbReference type="OrthoDB" id="1470350at2759"/>
<name>M2TA15_COCH5</name>
<evidence type="ECO:0000256" key="5">
    <source>
        <dbReference type="ARBA" id="ARBA00023004"/>
    </source>
</evidence>
<evidence type="ECO:0000313" key="10">
    <source>
        <dbReference type="Proteomes" id="UP000016936"/>
    </source>
</evidence>
<dbReference type="STRING" id="701091.M2TA15"/>
<dbReference type="GO" id="GO:0004497">
    <property type="term" value="F:monooxygenase activity"/>
    <property type="evidence" value="ECO:0007669"/>
    <property type="project" value="UniProtKB-KW"/>
</dbReference>
<dbReference type="eggNOG" id="KOG0157">
    <property type="taxonomic scope" value="Eukaryota"/>
</dbReference>
<dbReference type="GO" id="GO:0020037">
    <property type="term" value="F:heme binding"/>
    <property type="evidence" value="ECO:0007669"/>
    <property type="project" value="InterPro"/>
</dbReference>
<sequence>MDLDGSFAGALTSYRWVLVVAALYLFNSLVLYPFLLSPTSHIPGPWYARVSKFPLRYATFKRRRTEYVTNLLNRYGSVVVIAPDQVHTTDDIAMKSIYDKTSIKTKFYASMGSWKGVTSTLGFLDYPSASPSRNNLIQCFQNKNLAVLVENIQAHVSDFIKLLEAKASKNESVDGIVVFRLLALDIVTDVLWGEQDSLVRNHSTDKDPDFLRRFHAFSTWNAMKSFIPGLDLIVSCVGNKKWRTLRNDCSDMDVTARNALQRWKESDTVSRREKDVLSMLQSMNKAHASAVPTEDIPAYMVEMLAAGSSTTSQTAAFACWLLTRDLDAQQRLRKELMEAFPNMDDIDIKRSIDLPFLDGVIRETMRLYPMIPGPLERHLGKEVSIAGKKVGKGVIASTGAFNQGRLEEVYPDATSWKPERWINATERMKLNWIPFGHGCRSCPGANLAMTELKYMLAMIFRTFEAIMPPGFEQDELILADVFAAGSKSGHCWLKFQKLPGVSAGKSS</sequence>
<dbReference type="InterPro" id="IPR017972">
    <property type="entry name" value="Cyt_P450_CS"/>
</dbReference>
<organism evidence="9 10">
    <name type="scientific">Cochliobolus heterostrophus (strain C5 / ATCC 48332 / race O)</name>
    <name type="common">Southern corn leaf blight fungus</name>
    <name type="synonym">Bipolaris maydis</name>
    <dbReference type="NCBI Taxonomy" id="701091"/>
    <lineage>
        <taxon>Eukaryota</taxon>
        <taxon>Fungi</taxon>
        <taxon>Dikarya</taxon>
        <taxon>Ascomycota</taxon>
        <taxon>Pezizomycotina</taxon>
        <taxon>Dothideomycetes</taxon>
        <taxon>Pleosporomycetidae</taxon>
        <taxon>Pleosporales</taxon>
        <taxon>Pleosporineae</taxon>
        <taxon>Pleosporaceae</taxon>
        <taxon>Bipolaris</taxon>
    </lineage>
</organism>
<gene>
    <name evidence="9" type="ORF">COCHEDRAFT_1093119</name>
</gene>
<keyword evidence="7" id="KW-0503">Monooxygenase</keyword>
<dbReference type="InterPro" id="IPR001128">
    <property type="entry name" value="Cyt_P450"/>
</dbReference>
<accession>M2TA15</accession>
<dbReference type="InterPro" id="IPR002403">
    <property type="entry name" value="Cyt_P450_E_grp-IV"/>
</dbReference>
<evidence type="ECO:0000256" key="4">
    <source>
        <dbReference type="ARBA" id="ARBA00023002"/>
    </source>
</evidence>
<dbReference type="PROSITE" id="PS00086">
    <property type="entry name" value="CYTOCHROME_P450"/>
    <property type="match status" value="1"/>
</dbReference>
<dbReference type="Gene3D" id="1.10.630.10">
    <property type="entry name" value="Cytochrome P450"/>
    <property type="match status" value="1"/>
</dbReference>
<dbReference type="Proteomes" id="UP000016936">
    <property type="component" value="Unassembled WGS sequence"/>
</dbReference>
<dbReference type="GO" id="GO:0016705">
    <property type="term" value="F:oxidoreductase activity, acting on paired donors, with incorporation or reduction of molecular oxygen"/>
    <property type="evidence" value="ECO:0007669"/>
    <property type="project" value="InterPro"/>
</dbReference>
<evidence type="ECO:0000256" key="8">
    <source>
        <dbReference type="SAM" id="Phobius"/>
    </source>
</evidence>
<feature type="transmembrane region" description="Helical" evidence="8">
    <location>
        <begin position="16"/>
        <end position="35"/>
    </location>
</feature>
<evidence type="ECO:0000256" key="3">
    <source>
        <dbReference type="ARBA" id="ARBA00022723"/>
    </source>
</evidence>
<evidence type="ECO:0000256" key="2">
    <source>
        <dbReference type="ARBA" id="ARBA00010617"/>
    </source>
</evidence>
<reference evidence="10" key="2">
    <citation type="journal article" date="2013" name="PLoS Genet.">
        <title>Comparative genome structure, secondary metabolite, and effector coding capacity across Cochliobolus pathogens.</title>
        <authorList>
            <person name="Condon B.J."/>
            <person name="Leng Y."/>
            <person name="Wu D."/>
            <person name="Bushley K.E."/>
            <person name="Ohm R.A."/>
            <person name="Otillar R."/>
            <person name="Martin J."/>
            <person name="Schackwitz W."/>
            <person name="Grimwood J."/>
            <person name="MohdZainudin N."/>
            <person name="Xue C."/>
            <person name="Wang R."/>
            <person name="Manning V.A."/>
            <person name="Dhillon B."/>
            <person name="Tu Z.J."/>
            <person name="Steffenson B.J."/>
            <person name="Salamov A."/>
            <person name="Sun H."/>
            <person name="Lowry S."/>
            <person name="LaButti K."/>
            <person name="Han J."/>
            <person name="Copeland A."/>
            <person name="Lindquist E."/>
            <person name="Barry K."/>
            <person name="Schmutz J."/>
            <person name="Baker S.E."/>
            <person name="Ciuffetti L.M."/>
            <person name="Grigoriev I.V."/>
            <person name="Zhong S."/>
            <person name="Turgeon B.G."/>
        </authorList>
    </citation>
    <scope>NUCLEOTIDE SEQUENCE [LARGE SCALE GENOMIC DNA]</scope>
    <source>
        <strain evidence="10">C5 / ATCC 48332 / race O</strain>
    </source>
</reference>
<feature type="binding site" description="axial binding residue" evidence="6">
    <location>
        <position position="442"/>
    </location>
    <ligand>
        <name>heme</name>
        <dbReference type="ChEBI" id="CHEBI:30413"/>
    </ligand>
    <ligandPart>
        <name>Fe</name>
        <dbReference type="ChEBI" id="CHEBI:18248"/>
    </ligandPart>
</feature>
<dbReference type="PRINTS" id="PR00465">
    <property type="entry name" value="EP450IV"/>
</dbReference>
<dbReference type="AlphaFoldDB" id="M2TA15"/>
<keyword evidence="8" id="KW-0472">Membrane</keyword>
<dbReference type="OMA" id="FHAFSTW"/>
<keyword evidence="8" id="KW-0812">Transmembrane</keyword>
<comment type="cofactor">
    <cofactor evidence="1 6">
        <name>heme</name>
        <dbReference type="ChEBI" id="CHEBI:30413"/>
    </cofactor>
</comment>
<reference evidence="9 10" key="1">
    <citation type="journal article" date="2012" name="PLoS Pathog.">
        <title>Diverse lifestyles and strategies of plant pathogenesis encoded in the genomes of eighteen Dothideomycetes fungi.</title>
        <authorList>
            <person name="Ohm R.A."/>
            <person name="Feau N."/>
            <person name="Henrissat B."/>
            <person name="Schoch C.L."/>
            <person name="Horwitz B.A."/>
            <person name="Barry K.W."/>
            <person name="Condon B.J."/>
            <person name="Copeland A.C."/>
            <person name="Dhillon B."/>
            <person name="Glaser F."/>
            <person name="Hesse C.N."/>
            <person name="Kosti I."/>
            <person name="LaButti K."/>
            <person name="Lindquist E.A."/>
            <person name="Lucas S."/>
            <person name="Salamov A.A."/>
            <person name="Bradshaw R.E."/>
            <person name="Ciuffetti L."/>
            <person name="Hamelin R.C."/>
            <person name="Kema G.H.J."/>
            <person name="Lawrence C."/>
            <person name="Scott J.A."/>
            <person name="Spatafora J.W."/>
            <person name="Turgeon B.G."/>
            <person name="de Wit P.J.G.M."/>
            <person name="Zhong S."/>
            <person name="Goodwin S.B."/>
            <person name="Grigoriev I.V."/>
        </authorList>
    </citation>
    <scope>NUCLEOTIDE SEQUENCE [LARGE SCALE GENOMIC DNA]</scope>
    <source>
        <strain evidence="10">C5 / ATCC 48332 / race O</strain>
    </source>
</reference>